<name>A0ABR3FR69_9AGAR</name>
<dbReference type="EMBL" id="JBAHYK010000139">
    <property type="protein sequence ID" value="KAL0577766.1"/>
    <property type="molecule type" value="Genomic_DNA"/>
</dbReference>
<dbReference type="Proteomes" id="UP001465976">
    <property type="component" value="Unassembled WGS sequence"/>
</dbReference>
<accession>A0ABR3FR69</accession>
<evidence type="ECO:0000313" key="3">
    <source>
        <dbReference type="Proteomes" id="UP001465976"/>
    </source>
</evidence>
<evidence type="ECO:0000313" key="2">
    <source>
        <dbReference type="EMBL" id="KAL0577766.1"/>
    </source>
</evidence>
<keyword evidence="3" id="KW-1185">Reference proteome</keyword>
<sequence length="164" mass="18321">MVANSILTATIAIRIWWFIRDVEMSMVPDRSRRHYSYVVAVILESGMIILVFHTIFAGFMLDGSTKWNVLLSIMGAMLPQIAALTPLLIVVRIGLGRSVEEETSRHLSRSLAFGISPTRTVDGPRYDVNFRETFTGSEGVVGRGETSERGITIVNVHYKHEAEP</sequence>
<reference evidence="2 3" key="1">
    <citation type="submission" date="2024-02" db="EMBL/GenBank/DDBJ databases">
        <title>A draft genome for the cacao thread blight pathogen Marasmius crinis-equi.</title>
        <authorList>
            <person name="Cohen S.P."/>
            <person name="Baruah I.K."/>
            <person name="Amoako-Attah I."/>
            <person name="Bukari Y."/>
            <person name="Meinhardt L.W."/>
            <person name="Bailey B.A."/>
        </authorList>
    </citation>
    <scope>NUCLEOTIDE SEQUENCE [LARGE SCALE GENOMIC DNA]</scope>
    <source>
        <strain evidence="2 3">GH-76</strain>
    </source>
</reference>
<evidence type="ECO:0000256" key="1">
    <source>
        <dbReference type="SAM" id="Phobius"/>
    </source>
</evidence>
<keyword evidence="1" id="KW-1133">Transmembrane helix</keyword>
<feature type="transmembrane region" description="Helical" evidence="1">
    <location>
        <begin position="67"/>
        <end position="91"/>
    </location>
</feature>
<keyword evidence="1" id="KW-0472">Membrane</keyword>
<keyword evidence="1" id="KW-0812">Transmembrane</keyword>
<comment type="caution">
    <text evidence="2">The sequence shown here is derived from an EMBL/GenBank/DDBJ whole genome shotgun (WGS) entry which is preliminary data.</text>
</comment>
<gene>
    <name evidence="2" type="ORF">V5O48_004224</name>
</gene>
<feature type="transmembrane region" description="Helical" evidence="1">
    <location>
        <begin position="35"/>
        <end position="61"/>
    </location>
</feature>
<proteinExistence type="predicted"/>
<organism evidence="2 3">
    <name type="scientific">Marasmius crinis-equi</name>
    <dbReference type="NCBI Taxonomy" id="585013"/>
    <lineage>
        <taxon>Eukaryota</taxon>
        <taxon>Fungi</taxon>
        <taxon>Dikarya</taxon>
        <taxon>Basidiomycota</taxon>
        <taxon>Agaricomycotina</taxon>
        <taxon>Agaricomycetes</taxon>
        <taxon>Agaricomycetidae</taxon>
        <taxon>Agaricales</taxon>
        <taxon>Marasmiineae</taxon>
        <taxon>Marasmiaceae</taxon>
        <taxon>Marasmius</taxon>
    </lineage>
</organism>
<protein>
    <submittedName>
        <fullName evidence="2">Uncharacterized protein</fullName>
    </submittedName>
</protein>